<feature type="transmembrane region" description="Helical" evidence="6">
    <location>
        <begin position="420"/>
        <end position="440"/>
    </location>
</feature>
<evidence type="ECO:0000256" key="3">
    <source>
        <dbReference type="ARBA" id="ARBA00022989"/>
    </source>
</evidence>
<evidence type="ECO:0000256" key="4">
    <source>
        <dbReference type="ARBA" id="ARBA00023136"/>
    </source>
</evidence>
<reference evidence="8 9" key="1">
    <citation type="submission" date="2020-08" db="EMBL/GenBank/DDBJ databases">
        <title>Genomic Encyclopedia of Type Strains, Phase IV (KMG-V): Genome sequencing to study the core and pangenomes of soil and plant-associated prokaryotes.</title>
        <authorList>
            <person name="Whitman W."/>
        </authorList>
    </citation>
    <scope>NUCLEOTIDE SEQUENCE [LARGE SCALE GENOMIC DNA]</scope>
    <source>
        <strain evidence="8 9">JPY162</strain>
    </source>
</reference>
<feature type="transmembrane region" description="Helical" evidence="6">
    <location>
        <begin position="307"/>
        <end position="324"/>
    </location>
</feature>
<dbReference type="SUPFAM" id="SSF103473">
    <property type="entry name" value="MFS general substrate transporter"/>
    <property type="match status" value="1"/>
</dbReference>
<feature type="region of interest" description="Disordered" evidence="5">
    <location>
        <begin position="446"/>
        <end position="473"/>
    </location>
</feature>
<feature type="transmembrane region" description="Helical" evidence="6">
    <location>
        <begin position="37"/>
        <end position="63"/>
    </location>
</feature>
<dbReference type="GO" id="GO:0046943">
    <property type="term" value="F:carboxylic acid transmembrane transporter activity"/>
    <property type="evidence" value="ECO:0007669"/>
    <property type="project" value="TreeGrafter"/>
</dbReference>
<dbReference type="CDD" id="cd17316">
    <property type="entry name" value="MFS_SV2_like"/>
    <property type="match status" value="1"/>
</dbReference>
<keyword evidence="4 6" id="KW-0472">Membrane</keyword>
<feature type="domain" description="Major facilitator superfamily (MFS) profile" evidence="7">
    <location>
        <begin position="37"/>
        <end position="445"/>
    </location>
</feature>
<evidence type="ECO:0000256" key="2">
    <source>
        <dbReference type="ARBA" id="ARBA00022692"/>
    </source>
</evidence>
<evidence type="ECO:0000313" key="8">
    <source>
        <dbReference type="EMBL" id="MBB5405773.1"/>
    </source>
</evidence>
<evidence type="ECO:0000256" key="5">
    <source>
        <dbReference type="SAM" id="MobiDB-lite"/>
    </source>
</evidence>
<feature type="transmembrane region" description="Helical" evidence="6">
    <location>
        <begin position="128"/>
        <end position="149"/>
    </location>
</feature>
<gene>
    <name evidence="8" type="ORF">HDG41_007869</name>
</gene>
<accession>A0A7W8LFQ6</accession>
<sequence>MKLFVKQGGDSVFSHKQGSTIAARLDRIPTHSFHTRLLGLVGGGMLIDNFDIYIAGSVLVVLLHSGWSTLSSNAAFVSATFAGMMIGTFAAGLIGDRYGRKLTFQINLAVFGLASIGAAAATNIDLLIAMRFICGVGLGAEIVTGYSTLAEFVPPQSRGKWLALLSMCSSCGLLTATLFSYLLIPIAGWRIMFAIPGVAALFVLWLRKAIPESPRWLEMRGRHAEADAIVCSIEDSARKTGATLASPAAFPMRTSESIWQLKFLRPLVLGTIMQVVLFTVLYALVAWLPTFLARQGMPINQSLKQSAIMALGGPVGAFVARLLADRLGRRKGIIFGSVIAAAMAAAFGHVSSPMVAMSFGFATYASLFYLLATVQAIYLPEIFPTEIRMRCNAVCVGIGRASAIGAPFVIVYLFEHGGVTAVITLIWILFAVQAVSMAVLGSETSRKPLDDVGGSPVDQRPPRSTETTAAWSQ</sequence>
<protein>
    <submittedName>
        <fullName evidence="8">Putative MFS transporter</fullName>
    </submittedName>
</protein>
<feature type="transmembrane region" description="Helical" evidence="6">
    <location>
        <begin position="333"/>
        <end position="350"/>
    </location>
</feature>
<evidence type="ECO:0000256" key="6">
    <source>
        <dbReference type="SAM" id="Phobius"/>
    </source>
</evidence>
<dbReference type="RefSeq" id="WP_184228973.1">
    <property type="nucleotide sequence ID" value="NZ_JACHDE010000042.1"/>
</dbReference>
<feature type="transmembrane region" description="Helical" evidence="6">
    <location>
        <begin position="189"/>
        <end position="206"/>
    </location>
</feature>
<evidence type="ECO:0000256" key="1">
    <source>
        <dbReference type="ARBA" id="ARBA00004141"/>
    </source>
</evidence>
<keyword evidence="2 6" id="KW-0812">Transmembrane</keyword>
<comment type="caution">
    <text evidence="8">The sequence shown here is derived from an EMBL/GenBank/DDBJ whole genome shotgun (WGS) entry which is preliminary data.</text>
</comment>
<proteinExistence type="predicted"/>
<comment type="subcellular location">
    <subcellularLocation>
        <location evidence="1">Membrane</location>
        <topology evidence="1">Multi-pass membrane protein</topology>
    </subcellularLocation>
</comment>
<feature type="transmembrane region" description="Helical" evidence="6">
    <location>
        <begin position="161"/>
        <end position="183"/>
    </location>
</feature>
<dbReference type="Proteomes" id="UP000592820">
    <property type="component" value="Unassembled WGS sequence"/>
</dbReference>
<dbReference type="PANTHER" id="PTHR23508:SF10">
    <property type="entry name" value="CARBOXYLIC ACID TRANSPORTER PROTEIN HOMOLOG"/>
    <property type="match status" value="1"/>
</dbReference>
<dbReference type="Gene3D" id="1.20.1250.20">
    <property type="entry name" value="MFS general substrate transporter like domains"/>
    <property type="match status" value="1"/>
</dbReference>
<dbReference type="Pfam" id="PF00083">
    <property type="entry name" value="Sugar_tr"/>
    <property type="match status" value="1"/>
</dbReference>
<dbReference type="GO" id="GO:0005886">
    <property type="term" value="C:plasma membrane"/>
    <property type="evidence" value="ECO:0007669"/>
    <property type="project" value="TreeGrafter"/>
</dbReference>
<dbReference type="PANTHER" id="PTHR23508">
    <property type="entry name" value="CARBOXYLIC ACID TRANSPORTER PROTEIN HOMOLOG"/>
    <property type="match status" value="1"/>
</dbReference>
<dbReference type="InterPro" id="IPR020846">
    <property type="entry name" value="MFS_dom"/>
</dbReference>
<feature type="compositionally biased region" description="Polar residues" evidence="5">
    <location>
        <begin position="462"/>
        <end position="473"/>
    </location>
</feature>
<dbReference type="InterPro" id="IPR005828">
    <property type="entry name" value="MFS_sugar_transport-like"/>
</dbReference>
<evidence type="ECO:0000313" key="9">
    <source>
        <dbReference type="Proteomes" id="UP000592820"/>
    </source>
</evidence>
<name>A0A7W8LFQ6_9BURK</name>
<feature type="transmembrane region" description="Helical" evidence="6">
    <location>
        <begin position="102"/>
        <end position="122"/>
    </location>
</feature>
<evidence type="ECO:0000259" key="7">
    <source>
        <dbReference type="PROSITE" id="PS50850"/>
    </source>
</evidence>
<feature type="transmembrane region" description="Helical" evidence="6">
    <location>
        <begin position="391"/>
        <end position="414"/>
    </location>
</feature>
<feature type="transmembrane region" description="Helical" evidence="6">
    <location>
        <begin position="267"/>
        <end position="287"/>
    </location>
</feature>
<dbReference type="EMBL" id="JACHDE010000042">
    <property type="protein sequence ID" value="MBB5405773.1"/>
    <property type="molecule type" value="Genomic_DNA"/>
</dbReference>
<dbReference type="PROSITE" id="PS50850">
    <property type="entry name" value="MFS"/>
    <property type="match status" value="1"/>
</dbReference>
<feature type="transmembrane region" description="Helical" evidence="6">
    <location>
        <begin position="356"/>
        <end position="379"/>
    </location>
</feature>
<feature type="transmembrane region" description="Helical" evidence="6">
    <location>
        <begin position="75"/>
        <end position="95"/>
    </location>
</feature>
<dbReference type="InterPro" id="IPR036259">
    <property type="entry name" value="MFS_trans_sf"/>
</dbReference>
<dbReference type="AlphaFoldDB" id="A0A7W8LFQ6"/>
<keyword evidence="3 6" id="KW-1133">Transmembrane helix</keyword>
<organism evidence="8 9">
    <name type="scientific">Paraburkholderia youngii</name>
    <dbReference type="NCBI Taxonomy" id="2782701"/>
    <lineage>
        <taxon>Bacteria</taxon>
        <taxon>Pseudomonadati</taxon>
        <taxon>Pseudomonadota</taxon>
        <taxon>Betaproteobacteria</taxon>
        <taxon>Burkholderiales</taxon>
        <taxon>Burkholderiaceae</taxon>
        <taxon>Paraburkholderia</taxon>
    </lineage>
</organism>